<organism evidence="1 2">
    <name type="scientific">Megalops atlanticus</name>
    <name type="common">Tarpon</name>
    <name type="synonym">Clupea gigantea</name>
    <dbReference type="NCBI Taxonomy" id="7932"/>
    <lineage>
        <taxon>Eukaryota</taxon>
        <taxon>Metazoa</taxon>
        <taxon>Chordata</taxon>
        <taxon>Craniata</taxon>
        <taxon>Vertebrata</taxon>
        <taxon>Euteleostomi</taxon>
        <taxon>Actinopterygii</taxon>
        <taxon>Neopterygii</taxon>
        <taxon>Teleostei</taxon>
        <taxon>Elopiformes</taxon>
        <taxon>Megalopidae</taxon>
        <taxon>Megalops</taxon>
    </lineage>
</organism>
<dbReference type="AlphaFoldDB" id="A0A9D3T853"/>
<evidence type="ECO:0000313" key="2">
    <source>
        <dbReference type="Proteomes" id="UP001046870"/>
    </source>
</evidence>
<accession>A0A9D3T853</accession>
<keyword evidence="2" id="KW-1185">Reference proteome</keyword>
<reference evidence="1" key="1">
    <citation type="submission" date="2021-01" db="EMBL/GenBank/DDBJ databases">
        <authorList>
            <person name="Zahm M."/>
            <person name="Roques C."/>
            <person name="Cabau C."/>
            <person name="Klopp C."/>
            <person name="Donnadieu C."/>
            <person name="Jouanno E."/>
            <person name="Lampietro C."/>
            <person name="Louis A."/>
            <person name="Herpin A."/>
            <person name="Echchiki A."/>
            <person name="Berthelot C."/>
            <person name="Parey E."/>
            <person name="Roest-Crollius H."/>
            <person name="Braasch I."/>
            <person name="Postlethwait J."/>
            <person name="Bobe J."/>
            <person name="Montfort J."/>
            <person name="Bouchez O."/>
            <person name="Begum T."/>
            <person name="Mejri S."/>
            <person name="Adams A."/>
            <person name="Chen W.-J."/>
            <person name="Guiguen Y."/>
        </authorList>
    </citation>
    <scope>NUCLEOTIDE SEQUENCE</scope>
    <source>
        <strain evidence="1">YG-15Mar2019-1</strain>
        <tissue evidence="1">Brain</tissue>
    </source>
</reference>
<comment type="caution">
    <text evidence="1">The sequence shown here is derived from an EMBL/GenBank/DDBJ whole genome shotgun (WGS) entry which is preliminary data.</text>
</comment>
<protein>
    <submittedName>
        <fullName evidence="1">Uncharacterized protein</fullName>
    </submittedName>
</protein>
<dbReference type="Proteomes" id="UP001046870">
    <property type="component" value="Chromosome 5"/>
</dbReference>
<evidence type="ECO:0000313" key="1">
    <source>
        <dbReference type="EMBL" id="KAG7477608.1"/>
    </source>
</evidence>
<sequence>MTSGHRTCCMDTWLRSSRIVPARDLRRRCLFFFCMCVSFVHLHSGSVHSVRAACQWTAPLRLAHIFTMGPSRTAGVYGIKNEAY</sequence>
<dbReference type="EMBL" id="JAFDVH010000005">
    <property type="protein sequence ID" value="KAG7477608.1"/>
    <property type="molecule type" value="Genomic_DNA"/>
</dbReference>
<gene>
    <name evidence="1" type="ORF">MATL_G00071460</name>
</gene>
<proteinExistence type="predicted"/>
<name>A0A9D3T853_MEGAT</name>